<evidence type="ECO:0000313" key="3">
    <source>
        <dbReference type="Proteomes" id="UP000324832"/>
    </source>
</evidence>
<keyword evidence="3" id="KW-1185">Reference proteome</keyword>
<organism evidence="2 3">
    <name type="scientific">Leptidea sinapis</name>
    <dbReference type="NCBI Taxonomy" id="189913"/>
    <lineage>
        <taxon>Eukaryota</taxon>
        <taxon>Metazoa</taxon>
        <taxon>Ecdysozoa</taxon>
        <taxon>Arthropoda</taxon>
        <taxon>Hexapoda</taxon>
        <taxon>Insecta</taxon>
        <taxon>Pterygota</taxon>
        <taxon>Neoptera</taxon>
        <taxon>Endopterygota</taxon>
        <taxon>Lepidoptera</taxon>
        <taxon>Glossata</taxon>
        <taxon>Ditrysia</taxon>
        <taxon>Papilionoidea</taxon>
        <taxon>Pieridae</taxon>
        <taxon>Dismorphiinae</taxon>
        <taxon>Leptidea</taxon>
    </lineage>
</organism>
<dbReference type="Proteomes" id="UP000324832">
    <property type="component" value="Unassembled WGS sequence"/>
</dbReference>
<dbReference type="AlphaFoldDB" id="A0A5E4R451"/>
<feature type="signal peptide" evidence="1">
    <location>
        <begin position="1"/>
        <end position="35"/>
    </location>
</feature>
<evidence type="ECO:0000256" key="1">
    <source>
        <dbReference type="SAM" id="SignalP"/>
    </source>
</evidence>
<feature type="chain" id="PRO_5022699122" evidence="1">
    <location>
        <begin position="36"/>
        <end position="192"/>
    </location>
</feature>
<keyword evidence="1" id="KW-0732">Signal</keyword>
<proteinExistence type="predicted"/>
<dbReference type="EMBL" id="FZQP02006938">
    <property type="protein sequence ID" value="VVD05188.1"/>
    <property type="molecule type" value="Genomic_DNA"/>
</dbReference>
<gene>
    <name evidence="2" type="ORF">LSINAPIS_LOCUS14778</name>
</gene>
<accession>A0A5E4R451</accession>
<reference evidence="2 3" key="1">
    <citation type="submission" date="2017-07" db="EMBL/GenBank/DDBJ databases">
        <authorList>
            <person name="Talla V."/>
            <person name="Backstrom N."/>
        </authorList>
    </citation>
    <scope>NUCLEOTIDE SEQUENCE [LARGE SCALE GENOMIC DNA]</scope>
</reference>
<evidence type="ECO:0000313" key="2">
    <source>
        <dbReference type="EMBL" id="VVD05188.1"/>
    </source>
</evidence>
<protein>
    <submittedName>
        <fullName evidence="2">Uncharacterized protein</fullName>
    </submittedName>
</protein>
<sequence>MTCWLLSLQCLQSTLNHSICLILFSSGMPLIRVAASQHCLKALCGCGAPTRRHQHSSGARCPQHGRTMGLWEDLRNRWHCWQMDVLNRTYSHHFYLTYNTDERQHRYGVGERFVRKLVKEKDKADETGTKISTPGKKRKRTKYKIEVDNFDLGVIRRKIHEFYSMRKEIPTLAKLLNVLQEDIDFKGSRETL</sequence>
<name>A0A5E4R451_9NEOP</name>